<keyword evidence="4" id="KW-1185">Reference proteome</keyword>
<evidence type="ECO:0000256" key="1">
    <source>
        <dbReference type="SAM" id="MobiDB-lite"/>
    </source>
</evidence>
<evidence type="ECO:0000256" key="2">
    <source>
        <dbReference type="SAM" id="Phobius"/>
    </source>
</evidence>
<feature type="compositionally biased region" description="Low complexity" evidence="1">
    <location>
        <begin position="1"/>
        <end position="25"/>
    </location>
</feature>
<proteinExistence type="predicted"/>
<sequence>MSSKTSAKSAKAIKAAGKSAGSSRNRGGGLGGKRQIPWLMIGAVACVLALIGGIAWVIVPKYNHKEEMKDPSAYIDGVVKKEYPAGLHVASTQRVAYDQSPPFGGPHDASWADCMGTVYPKAIRTENAVHALEHGAVWITYNPDKLDQAAVDTLKKKVTGKPYTLMSPYPGLSTPVSLQSWGFQLKLPNADDSRLDRFINDTRLNSKLYPEVGASCSNPTFDTKNPPPFDPSPVGPDAVPMDGKGATKVQNESGGGGTPGMPNIPGLPSDPSAGLPGGGSPTLPGGIPSIPAPTDAPTGAATDTPTGAATDAPTQPDQPAPTQ</sequence>
<keyword evidence="2" id="KW-0812">Transmembrane</keyword>
<dbReference type="EMBL" id="WRPP01000003">
    <property type="protein sequence ID" value="MVU78652.1"/>
    <property type="molecule type" value="Genomic_DNA"/>
</dbReference>
<dbReference type="Proteomes" id="UP000466794">
    <property type="component" value="Unassembled WGS sequence"/>
</dbReference>
<organism evidence="3 4">
    <name type="scientific">Nocardia terrae</name>
    <dbReference type="NCBI Taxonomy" id="2675851"/>
    <lineage>
        <taxon>Bacteria</taxon>
        <taxon>Bacillati</taxon>
        <taxon>Actinomycetota</taxon>
        <taxon>Actinomycetes</taxon>
        <taxon>Mycobacteriales</taxon>
        <taxon>Nocardiaceae</taxon>
        <taxon>Nocardia</taxon>
    </lineage>
</organism>
<evidence type="ECO:0000313" key="4">
    <source>
        <dbReference type="Proteomes" id="UP000466794"/>
    </source>
</evidence>
<feature type="transmembrane region" description="Helical" evidence="2">
    <location>
        <begin position="36"/>
        <end position="59"/>
    </location>
</feature>
<feature type="region of interest" description="Disordered" evidence="1">
    <location>
        <begin position="215"/>
        <end position="323"/>
    </location>
</feature>
<dbReference type="InterPro" id="IPR021454">
    <property type="entry name" value="DUF3105"/>
</dbReference>
<keyword evidence="2" id="KW-1133">Transmembrane helix</keyword>
<gene>
    <name evidence="3" type="ORF">GPX89_15530</name>
</gene>
<feature type="compositionally biased region" description="Low complexity" evidence="1">
    <location>
        <begin position="281"/>
        <end position="315"/>
    </location>
</feature>
<name>A0A7K1UWI5_9NOCA</name>
<reference evidence="3 4" key="1">
    <citation type="submission" date="2019-12" db="EMBL/GenBank/DDBJ databases">
        <title>Nocardia sp. nov. ET3-3 isolated from soil.</title>
        <authorList>
            <person name="Kanchanasin P."/>
            <person name="Tanasupawat S."/>
            <person name="Yuki M."/>
            <person name="Kudo T."/>
        </authorList>
    </citation>
    <scope>NUCLEOTIDE SEQUENCE [LARGE SCALE GENOMIC DNA]</scope>
    <source>
        <strain evidence="3 4">ET3-3</strain>
    </source>
</reference>
<accession>A0A7K1UWI5</accession>
<feature type="compositionally biased region" description="Pro residues" evidence="1">
    <location>
        <begin position="225"/>
        <end position="234"/>
    </location>
</feature>
<feature type="region of interest" description="Disordered" evidence="1">
    <location>
        <begin position="1"/>
        <end position="29"/>
    </location>
</feature>
<dbReference type="RefSeq" id="WP_157388317.1">
    <property type="nucleotide sequence ID" value="NZ_WRPP01000003.1"/>
</dbReference>
<dbReference type="AlphaFoldDB" id="A0A7K1UWI5"/>
<comment type="caution">
    <text evidence="3">The sequence shown here is derived from an EMBL/GenBank/DDBJ whole genome shotgun (WGS) entry which is preliminary data.</text>
</comment>
<keyword evidence="2" id="KW-0472">Membrane</keyword>
<protein>
    <submittedName>
        <fullName evidence="3">DUF3105 domain-containing protein</fullName>
    </submittedName>
</protein>
<dbReference type="Pfam" id="PF11303">
    <property type="entry name" value="DUF3105"/>
    <property type="match status" value="1"/>
</dbReference>
<evidence type="ECO:0000313" key="3">
    <source>
        <dbReference type="EMBL" id="MVU78652.1"/>
    </source>
</evidence>